<keyword evidence="2" id="KW-1133">Transmembrane helix</keyword>
<dbReference type="Pfam" id="PF13519">
    <property type="entry name" value="VWA_2"/>
    <property type="match status" value="1"/>
</dbReference>
<dbReference type="InterPro" id="IPR036465">
    <property type="entry name" value="vWFA_dom_sf"/>
</dbReference>
<dbReference type="EMBL" id="JBEPSJ010000001">
    <property type="protein sequence ID" value="MET4580865.1"/>
    <property type="molecule type" value="Genomic_DNA"/>
</dbReference>
<keyword evidence="2" id="KW-0472">Membrane</keyword>
<dbReference type="SMART" id="SM00327">
    <property type="entry name" value="VWA"/>
    <property type="match status" value="1"/>
</dbReference>
<feature type="compositionally biased region" description="Basic and acidic residues" evidence="1">
    <location>
        <begin position="347"/>
        <end position="360"/>
    </location>
</feature>
<evidence type="ECO:0000256" key="1">
    <source>
        <dbReference type="SAM" id="MobiDB-lite"/>
    </source>
</evidence>
<protein>
    <submittedName>
        <fullName evidence="4">Ca-activated chloride channel family protein</fullName>
    </submittedName>
</protein>
<feature type="domain" description="VWFA" evidence="3">
    <location>
        <begin position="72"/>
        <end position="259"/>
    </location>
</feature>
<dbReference type="RefSeq" id="WP_354023072.1">
    <property type="nucleotide sequence ID" value="NZ_JBEPSJ010000001.1"/>
</dbReference>
<accession>A0ABV2QIJ4</accession>
<feature type="transmembrane region" description="Helical" evidence="2">
    <location>
        <begin position="311"/>
        <end position="336"/>
    </location>
</feature>
<proteinExistence type="predicted"/>
<feature type="transmembrane region" description="Helical" evidence="2">
    <location>
        <begin position="6"/>
        <end position="28"/>
    </location>
</feature>
<dbReference type="SUPFAM" id="SSF53300">
    <property type="entry name" value="vWA-like"/>
    <property type="match status" value="1"/>
</dbReference>
<organism evidence="4 5">
    <name type="scientific">Conyzicola nivalis</name>
    <dbReference type="NCBI Taxonomy" id="1477021"/>
    <lineage>
        <taxon>Bacteria</taxon>
        <taxon>Bacillati</taxon>
        <taxon>Actinomycetota</taxon>
        <taxon>Actinomycetes</taxon>
        <taxon>Micrococcales</taxon>
        <taxon>Microbacteriaceae</taxon>
        <taxon>Conyzicola</taxon>
    </lineage>
</organism>
<gene>
    <name evidence="4" type="ORF">ABIE21_000355</name>
</gene>
<evidence type="ECO:0000313" key="4">
    <source>
        <dbReference type="EMBL" id="MET4580865.1"/>
    </source>
</evidence>
<keyword evidence="5" id="KW-1185">Reference proteome</keyword>
<sequence length="360" mass="37349">MIALDPVAPVWLIVVLAAALAAFCGWCLATSSDARARLAWAVRIVAVLLLVSVAVRPMIPADPASRSTSAGGLEVYIAVDTTSSMAAEDWGDAGADPDAAQRLAGVKADIAAIADRLRGASFSLVTFDGDAVQRVPLTSDASALVSAAEVLTQEITAYSQGSSVDEPVELLTEIIGGAADQDPGQQRVLFYLGDGEQTAATQPGSFEALAPLISGGAVLGYGTPEGGRMREFGGYVDPNAPTAYIQDYSDGDPVDAVSRIDDARLEAIAAQLGVGYLHRDAGSGIDALLAPLEPGTSTVTDGVRGERTELYWIPAIALGLFALYEVLALGGLLVEARGAGGRTPRRRDRDLDPDRDRSAP</sequence>
<evidence type="ECO:0000256" key="2">
    <source>
        <dbReference type="SAM" id="Phobius"/>
    </source>
</evidence>
<keyword evidence="2" id="KW-0812">Transmembrane</keyword>
<feature type="region of interest" description="Disordered" evidence="1">
    <location>
        <begin position="339"/>
        <end position="360"/>
    </location>
</feature>
<dbReference type="Gene3D" id="3.40.50.410">
    <property type="entry name" value="von Willebrand factor, type A domain"/>
    <property type="match status" value="1"/>
</dbReference>
<dbReference type="InterPro" id="IPR002035">
    <property type="entry name" value="VWF_A"/>
</dbReference>
<dbReference type="Proteomes" id="UP001549257">
    <property type="component" value="Unassembled WGS sequence"/>
</dbReference>
<reference evidence="4 5" key="1">
    <citation type="submission" date="2024-06" db="EMBL/GenBank/DDBJ databases">
        <title>Sorghum-associated microbial communities from plants grown in Nebraska, USA.</title>
        <authorList>
            <person name="Schachtman D."/>
        </authorList>
    </citation>
    <scope>NUCLEOTIDE SEQUENCE [LARGE SCALE GENOMIC DNA]</scope>
    <source>
        <strain evidence="4 5">2857</strain>
    </source>
</reference>
<name>A0ABV2QIJ4_9MICO</name>
<feature type="transmembrane region" description="Helical" evidence="2">
    <location>
        <begin position="40"/>
        <end position="59"/>
    </location>
</feature>
<comment type="caution">
    <text evidence="4">The sequence shown here is derived from an EMBL/GenBank/DDBJ whole genome shotgun (WGS) entry which is preliminary data.</text>
</comment>
<evidence type="ECO:0000259" key="3">
    <source>
        <dbReference type="SMART" id="SM00327"/>
    </source>
</evidence>
<evidence type="ECO:0000313" key="5">
    <source>
        <dbReference type="Proteomes" id="UP001549257"/>
    </source>
</evidence>